<dbReference type="VEuPathDB" id="FungiDB:BCV72DRAFT_228663"/>
<dbReference type="EMBL" id="KV921928">
    <property type="protein sequence ID" value="ORE06212.1"/>
    <property type="molecule type" value="Genomic_DNA"/>
</dbReference>
<protein>
    <submittedName>
        <fullName evidence="1">Uncharacterized protein</fullName>
    </submittedName>
</protein>
<proteinExistence type="predicted"/>
<evidence type="ECO:0000313" key="1">
    <source>
        <dbReference type="EMBL" id="ORE06212.1"/>
    </source>
</evidence>
<accession>A0A1X0R2G9</accession>
<sequence length="133" mass="15023">MIPNAYLENDRACFDKFEVLEAAVGEPMSITNQKERTRRGLSAVSNRWLEGAWTTNAILRLGHIKYNIAEALSLVRLKPVKYSDSSRHIKDALHKLLQTLRDILDDLIENKPELSGSLQTVGFIHSGLTSIMF</sequence>
<organism evidence="1">
    <name type="scientific">Rhizopus microsporus var. microsporus</name>
    <dbReference type="NCBI Taxonomy" id="86635"/>
    <lineage>
        <taxon>Eukaryota</taxon>
        <taxon>Fungi</taxon>
        <taxon>Fungi incertae sedis</taxon>
        <taxon>Mucoromycota</taxon>
        <taxon>Mucoromycotina</taxon>
        <taxon>Mucoromycetes</taxon>
        <taxon>Mucorales</taxon>
        <taxon>Mucorineae</taxon>
        <taxon>Rhizopodaceae</taxon>
        <taxon>Rhizopus</taxon>
    </lineage>
</organism>
<name>A0A1X0R2G9_RHIZD</name>
<dbReference type="Proteomes" id="UP000242414">
    <property type="component" value="Unassembled WGS sequence"/>
</dbReference>
<reference evidence="1" key="1">
    <citation type="journal article" date="2016" name="Proc. Natl. Acad. Sci. U.S.A.">
        <title>Lipid metabolic changes in an early divergent fungus govern the establishment of a mutualistic symbiosis with endobacteria.</title>
        <authorList>
            <person name="Lastovetsky O.A."/>
            <person name="Gaspar M.L."/>
            <person name="Mondo S.J."/>
            <person name="LaButti K.M."/>
            <person name="Sandor L."/>
            <person name="Grigoriev I.V."/>
            <person name="Henry S.A."/>
            <person name="Pawlowska T.E."/>
        </authorList>
    </citation>
    <scope>NUCLEOTIDE SEQUENCE [LARGE SCALE GENOMIC DNA]</scope>
    <source>
        <strain evidence="1">ATCC 52814</strain>
    </source>
</reference>
<dbReference type="AlphaFoldDB" id="A0A1X0R2G9"/>
<gene>
    <name evidence="1" type="ORF">BCV72DRAFT_228663</name>
</gene>
<dbReference type="OrthoDB" id="10301053at2759"/>